<dbReference type="InterPro" id="IPR011707">
    <property type="entry name" value="Cu-oxidase-like_N"/>
</dbReference>
<dbReference type="Proteomes" id="UP000544090">
    <property type="component" value="Unassembled WGS sequence"/>
</dbReference>
<dbReference type="SUPFAM" id="SSF49503">
    <property type="entry name" value="Cupredoxins"/>
    <property type="match status" value="1"/>
</dbReference>
<dbReference type="AlphaFoldDB" id="A0A7X6K5K3"/>
<sequence length="315" mass="34658">MWSFETENGERSFPGPLIRAREGQILHATVNPSMGPHTVHWHGLEPDPRNDGVGHTSFEIGGTYTYQWKPEQGEPGDANCGTAGTYFYHCHVNTTLHAQMGMFGPLIIDPVAHPDYPVSPGARRAFVDGPEYDIDTEAILIPYSLDPRWHELGHAAGLSGEDVGLNRFQPKHFYLLGGELARRPTGRERVWGLSALRANVEGNGRKPTLLRVLNANYLPNLIRITDESGAPARIAEVISHDGRAYRDTSVPGTPARPIAEAGAPLMTSTLAFGAAERYDLLLRPPAPGRYRLEVSWKDWITGRVVGRRTVTITAS</sequence>
<evidence type="ECO:0000313" key="5">
    <source>
        <dbReference type="EMBL" id="NKX54354.1"/>
    </source>
</evidence>
<comment type="caution">
    <text evidence="5">The sequence shown here is derived from an EMBL/GenBank/DDBJ whole genome shotgun (WGS) entry which is preliminary data.</text>
</comment>
<dbReference type="EMBL" id="JAAZSQ010000005">
    <property type="protein sequence ID" value="NKX54354.1"/>
    <property type="molecule type" value="Genomic_DNA"/>
</dbReference>
<evidence type="ECO:0000313" key="6">
    <source>
        <dbReference type="Proteomes" id="UP000544090"/>
    </source>
</evidence>
<dbReference type="Pfam" id="PF07732">
    <property type="entry name" value="Cu-oxidase_3"/>
    <property type="match status" value="1"/>
</dbReference>
<evidence type="ECO:0000256" key="3">
    <source>
        <dbReference type="ARBA" id="ARBA00023008"/>
    </source>
</evidence>
<dbReference type="GO" id="GO:0016491">
    <property type="term" value="F:oxidoreductase activity"/>
    <property type="evidence" value="ECO:0007669"/>
    <property type="project" value="UniProtKB-KW"/>
</dbReference>
<evidence type="ECO:0000256" key="1">
    <source>
        <dbReference type="ARBA" id="ARBA00022723"/>
    </source>
</evidence>
<accession>A0A7X6K5K3</accession>
<evidence type="ECO:0000256" key="2">
    <source>
        <dbReference type="ARBA" id="ARBA00023002"/>
    </source>
</evidence>
<feature type="domain" description="Plastocyanin-like" evidence="4">
    <location>
        <begin position="11"/>
        <end position="110"/>
    </location>
</feature>
<keyword evidence="1" id="KW-0479">Metal-binding</keyword>
<proteinExistence type="predicted"/>
<reference evidence="5 6" key="1">
    <citation type="submission" date="2020-04" db="EMBL/GenBank/DDBJ databases">
        <title>Arthrobacter sp. nov.</title>
        <authorList>
            <person name="Liu S."/>
        </authorList>
    </citation>
    <scope>NUCLEOTIDE SEQUENCE [LARGE SCALE GENOMIC DNA]</scope>
    <source>
        <strain evidence="5 6">E918</strain>
    </source>
</reference>
<keyword evidence="6" id="KW-1185">Reference proteome</keyword>
<protein>
    <submittedName>
        <fullName evidence="5">Multicopper oxidase domain-containing protein</fullName>
    </submittedName>
</protein>
<dbReference type="GO" id="GO:0005507">
    <property type="term" value="F:copper ion binding"/>
    <property type="evidence" value="ECO:0007669"/>
    <property type="project" value="InterPro"/>
</dbReference>
<dbReference type="PANTHER" id="PTHR11709:SF394">
    <property type="entry name" value="FI03373P-RELATED"/>
    <property type="match status" value="1"/>
</dbReference>
<dbReference type="InterPro" id="IPR045087">
    <property type="entry name" value="Cu-oxidase_fam"/>
</dbReference>
<name>A0A7X6K5K3_9MICC</name>
<dbReference type="Gene3D" id="2.60.40.420">
    <property type="entry name" value="Cupredoxins - blue copper proteins"/>
    <property type="match status" value="1"/>
</dbReference>
<organism evidence="5 6">
    <name type="scientific">Arthrobacter mobilis</name>
    <dbReference type="NCBI Taxonomy" id="2724944"/>
    <lineage>
        <taxon>Bacteria</taxon>
        <taxon>Bacillati</taxon>
        <taxon>Actinomycetota</taxon>
        <taxon>Actinomycetes</taxon>
        <taxon>Micrococcales</taxon>
        <taxon>Micrococcaceae</taxon>
        <taxon>Arthrobacter</taxon>
    </lineage>
</organism>
<keyword evidence="3" id="KW-0186">Copper</keyword>
<gene>
    <name evidence="5" type="ORF">HGG74_07310</name>
</gene>
<dbReference type="PANTHER" id="PTHR11709">
    <property type="entry name" value="MULTI-COPPER OXIDASE"/>
    <property type="match status" value="1"/>
</dbReference>
<keyword evidence="2" id="KW-0560">Oxidoreductase</keyword>
<evidence type="ECO:0000259" key="4">
    <source>
        <dbReference type="Pfam" id="PF07732"/>
    </source>
</evidence>
<dbReference type="InterPro" id="IPR008972">
    <property type="entry name" value="Cupredoxin"/>
</dbReference>